<protein>
    <submittedName>
        <fullName evidence="1">Uncharacterized protein</fullName>
    </submittedName>
</protein>
<reference evidence="1" key="1">
    <citation type="journal article" date="2015" name="Nature">
        <title>Complex archaea that bridge the gap between prokaryotes and eukaryotes.</title>
        <authorList>
            <person name="Spang A."/>
            <person name="Saw J.H."/>
            <person name="Jorgensen S.L."/>
            <person name="Zaremba-Niedzwiedzka K."/>
            <person name="Martijn J."/>
            <person name="Lind A.E."/>
            <person name="van Eijk R."/>
            <person name="Schleper C."/>
            <person name="Guy L."/>
            <person name="Ettema T.J."/>
        </authorList>
    </citation>
    <scope>NUCLEOTIDE SEQUENCE</scope>
</reference>
<comment type="caution">
    <text evidence="1">The sequence shown here is derived from an EMBL/GenBank/DDBJ whole genome shotgun (WGS) entry which is preliminary data.</text>
</comment>
<dbReference type="AlphaFoldDB" id="A0A0F9N9Q9"/>
<name>A0A0F9N9Q9_9ZZZZ</name>
<sequence>MAAGDISDGMVARLGIRLEDEEENTYVEAMKLTALNSAQLYVARIINKAYISELEVLDTARAQTANALAYSALDGGSSTLLGNSDDYIISVQDNSSSKYLSKTTIEELKALENSDIAGGATNMLWYAFDEKVNTITGGGATDSIIVVFFETPATMTTSVDPVLGKGLYDLIVTLAEAELWTQSEELQRHVVAWESAMRQIKILNNKYTPPVEVGPGR</sequence>
<organism evidence="1">
    <name type="scientific">marine sediment metagenome</name>
    <dbReference type="NCBI Taxonomy" id="412755"/>
    <lineage>
        <taxon>unclassified sequences</taxon>
        <taxon>metagenomes</taxon>
        <taxon>ecological metagenomes</taxon>
    </lineage>
</organism>
<gene>
    <name evidence="1" type="ORF">LCGC14_1054370</name>
</gene>
<accession>A0A0F9N9Q9</accession>
<dbReference type="EMBL" id="LAZR01004428">
    <property type="protein sequence ID" value="KKN08667.1"/>
    <property type="molecule type" value="Genomic_DNA"/>
</dbReference>
<proteinExistence type="predicted"/>
<evidence type="ECO:0000313" key="1">
    <source>
        <dbReference type="EMBL" id="KKN08667.1"/>
    </source>
</evidence>